<proteinExistence type="predicted"/>
<gene>
    <name evidence="1" type="ORF">MSG28_001723</name>
</gene>
<protein>
    <submittedName>
        <fullName evidence="1">Uncharacterized protein</fullName>
    </submittedName>
</protein>
<reference evidence="1 2" key="1">
    <citation type="journal article" date="2022" name="Genome Biol. Evol.">
        <title>The Spruce Budworm Genome: Reconstructing the Evolutionary History of Antifreeze Proteins.</title>
        <authorList>
            <person name="Beliveau C."/>
            <person name="Gagne P."/>
            <person name="Picq S."/>
            <person name="Vernygora O."/>
            <person name="Keeling C.I."/>
            <person name="Pinkney K."/>
            <person name="Doucet D."/>
            <person name="Wen F."/>
            <person name="Johnston J.S."/>
            <person name="Maaroufi H."/>
            <person name="Boyle B."/>
            <person name="Laroche J."/>
            <person name="Dewar K."/>
            <person name="Juretic N."/>
            <person name="Blackburn G."/>
            <person name="Nisole A."/>
            <person name="Brunet B."/>
            <person name="Brandao M."/>
            <person name="Lumley L."/>
            <person name="Duan J."/>
            <person name="Quan G."/>
            <person name="Lucarotti C.J."/>
            <person name="Roe A.D."/>
            <person name="Sperling F.A.H."/>
            <person name="Levesque R.C."/>
            <person name="Cusson M."/>
        </authorList>
    </citation>
    <scope>NUCLEOTIDE SEQUENCE [LARGE SCALE GENOMIC DNA]</scope>
    <source>
        <strain evidence="1">Glfc:IPQL:Cfum</strain>
    </source>
</reference>
<evidence type="ECO:0000313" key="1">
    <source>
        <dbReference type="EMBL" id="KAI8440396.1"/>
    </source>
</evidence>
<organism evidence="1 2">
    <name type="scientific">Choristoneura fumiferana</name>
    <name type="common">Spruce budworm moth</name>
    <name type="synonym">Archips fumiferana</name>
    <dbReference type="NCBI Taxonomy" id="7141"/>
    <lineage>
        <taxon>Eukaryota</taxon>
        <taxon>Metazoa</taxon>
        <taxon>Ecdysozoa</taxon>
        <taxon>Arthropoda</taxon>
        <taxon>Hexapoda</taxon>
        <taxon>Insecta</taxon>
        <taxon>Pterygota</taxon>
        <taxon>Neoptera</taxon>
        <taxon>Endopterygota</taxon>
        <taxon>Lepidoptera</taxon>
        <taxon>Glossata</taxon>
        <taxon>Ditrysia</taxon>
        <taxon>Tortricoidea</taxon>
        <taxon>Tortricidae</taxon>
        <taxon>Tortricinae</taxon>
        <taxon>Choristoneura</taxon>
    </lineage>
</organism>
<comment type="caution">
    <text evidence="1">The sequence shown here is derived from an EMBL/GenBank/DDBJ whole genome shotgun (WGS) entry which is preliminary data.</text>
</comment>
<evidence type="ECO:0000313" key="2">
    <source>
        <dbReference type="Proteomes" id="UP001064048"/>
    </source>
</evidence>
<keyword evidence="2" id="KW-1185">Reference proteome</keyword>
<dbReference type="EMBL" id="CM046102">
    <property type="protein sequence ID" value="KAI8440396.1"/>
    <property type="molecule type" value="Genomic_DNA"/>
</dbReference>
<dbReference type="Proteomes" id="UP001064048">
    <property type="component" value="Chromosome 2"/>
</dbReference>
<sequence>MRGSKETDEKVIPKLTTKLIHDANEDLEVVGDKDGKHVSLGDYNYSPYKSHGAPLLTTLR</sequence>
<name>A0ACC0KUX2_CHOFU</name>
<accession>A0ACC0KUX2</accession>